<dbReference type="OrthoDB" id="3699984at2"/>
<dbReference type="RefSeq" id="WP_153277923.1">
    <property type="nucleotide sequence ID" value="NZ_CP034550.1"/>
</dbReference>
<dbReference type="AlphaFoldDB" id="A0A5Q0GTQ6"/>
<gene>
    <name evidence="3" type="ORF">EKG83_07355</name>
</gene>
<feature type="chain" id="PRO_5038721773" description="Secreted protein" evidence="2">
    <location>
        <begin position="22"/>
        <end position="109"/>
    </location>
</feature>
<evidence type="ECO:0000256" key="2">
    <source>
        <dbReference type="SAM" id="SignalP"/>
    </source>
</evidence>
<keyword evidence="2" id="KW-0732">Signal</keyword>
<dbReference type="Proteomes" id="UP000325787">
    <property type="component" value="Chromosome"/>
</dbReference>
<proteinExistence type="predicted"/>
<protein>
    <recommendedName>
        <fullName evidence="5">Secreted protein</fullName>
    </recommendedName>
</protein>
<evidence type="ECO:0000313" key="4">
    <source>
        <dbReference type="Proteomes" id="UP000325787"/>
    </source>
</evidence>
<sequence length="109" mass="11617">MAVLVALVLAAVFAPAPLDSASLARAIPASPGAPLVVEEESSRECRQAAESRSCPARFAPARNVKPASRHGVAPSRHDAREPVLPAIGRGRAEHLRKWSRPPALQVFRN</sequence>
<dbReference type="KEGG" id="ssyi:EKG83_07355"/>
<evidence type="ECO:0008006" key="5">
    <source>
        <dbReference type="Google" id="ProtNLM"/>
    </source>
</evidence>
<feature type="signal peptide" evidence="2">
    <location>
        <begin position="1"/>
        <end position="21"/>
    </location>
</feature>
<name>A0A5Q0GTQ6_SACSY</name>
<accession>A0A5Q0GTQ6</accession>
<evidence type="ECO:0000313" key="3">
    <source>
        <dbReference type="EMBL" id="QFZ17313.1"/>
    </source>
</evidence>
<keyword evidence="4" id="KW-1185">Reference proteome</keyword>
<reference evidence="4" key="1">
    <citation type="journal article" date="2021" name="Curr. Microbiol.">
        <title>Complete genome of nocamycin-producing strain Saccharothrix syringae NRRL B-16468 reveals the biosynthetic potential for secondary metabolites.</title>
        <authorList>
            <person name="Mo X."/>
            <person name="Yang S."/>
        </authorList>
    </citation>
    <scope>NUCLEOTIDE SEQUENCE [LARGE SCALE GENOMIC DNA]</scope>
    <source>
        <strain evidence="4">ATCC 51364 / DSM 43886 / JCM 6844 / KCTC 9398 / NBRC 14523 / NRRL B-16468 / INA 2240</strain>
    </source>
</reference>
<organism evidence="3 4">
    <name type="scientific">Saccharothrix syringae</name>
    <name type="common">Nocardiopsis syringae</name>
    <dbReference type="NCBI Taxonomy" id="103733"/>
    <lineage>
        <taxon>Bacteria</taxon>
        <taxon>Bacillati</taxon>
        <taxon>Actinomycetota</taxon>
        <taxon>Actinomycetes</taxon>
        <taxon>Pseudonocardiales</taxon>
        <taxon>Pseudonocardiaceae</taxon>
        <taxon>Saccharothrix</taxon>
    </lineage>
</organism>
<evidence type="ECO:0000256" key="1">
    <source>
        <dbReference type="SAM" id="MobiDB-lite"/>
    </source>
</evidence>
<feature type="region of interest" description="Disordered" evidence="1">
    <location>
        <begin position="62"/>
        <end position="86"/>
    </location>
</feature>
<dbReference type="EMBL" id="CP034550">
    <property type="protein sequence ID" value="QFZ17313.1"/>
    <property type="molecule type" value="Genomic_DNA"/>
</dbReference>